<reference evidence="2 3" key="1">
    <citation type="submission" date="2017-07" db="EMBL/GenBank/DDBJ databases">
        <title>Amycolatopsis alba DSM 44262 Genome sequencing and assembly.</title>
        <authorList>
            <person name="Kaur N."/>
            <person name="Mayilraj S."/>
        </authorList>
    </citation>
    <scope>NUCLEOTIDE SEQUENCE [LARGE SCALE GENOMIC DNA]</scope>
    <source>
        <strain evidence="2 3">DSM 44262</strain>
    </source>
</reference>
<organism evidence="2 3">
    <name type="scientific">Amycolatopsis alba DSM 44262</name>
    <dbReference type="NCBI Taxonomy" id="1125972"/>
    <lineage>
        <taxon>Bacteria</taxon>
        <taxon>Bacillati</taxon>
        <taxon>Actinomycetota</taxon>
        <taxon>Actinomycetes</taxon>
        <taxon>Pseudonocardiales</taxon>
        <taxon>Pseudonocardiaceae</taxon>
        <taxon>Amycolatopsis</taxon>
    </lineage>
</organism>
<dbReference type="InterPro" id="IPR049690">
    <property type="entry name" value="Daptide_MTase"/>
</dbReference>
<keyword evidence="2" id="KW-0489">Methyltransferase</keyword>
<dbReference type="EMBL" id="NMQU01000077">
    <property type="protein sequence ID" value="OXM47319.1"/>
    <property type="molecule type" value="Genomic_DNA"/>
</dbReference>
<dbReference type="Proteomes" id="UP000215563">
    <property type="component" value="Unassembled WGS sequence"/>
</dbReference>
<dbReference type="InterPro" id="IPR029063">
    <property type="entry name" value="SAM-dependent_MTases_sf"/>
</dbReference>
<evidence type="ECO:0000313" key="3">
    <source>
        <dbReference type="Proteomes" id="UP000215563"/>
    </source>
</evidence>
<dbReference type="GO" id="GO:0032259">
    <property type="term" value="P:methylation"/>
    <property type="evidence" value="ECO:0007669"/>
    <property type="project" value="UniProtKB-KW"/>
</dbReference>
<proteinExistence type="predicted"/>
<keyword evidence="3" id="KW-1185">Reference proteome</keyword>
<dbReference type="AlphaFoldDB" id="A0A229RLG0"/>
<dbReference type="CDD" id="cd02440">
    <property type="entry name" value="AdoMet_MTases"/>
    <property type="match status" value="1"/>
</dbReference>
<dbReference type="Gene3D" id="6.20.160.20">
    <property type="match status" value="2"/>
</dbReference>
<dbReference type="Pfam" id="PF13649">
    <property type="entry name" value="Methyltransf_25"/>
    <property type="match status" value="1"/>
</dbReference>
<accession>A0A229RLG0</accession>
<dbReference type="SUPFAM" id="SSF53335">
    <property type="entry name" value="S-adenosyl-L-methionine-dependent methyltransferases"/>
    <property type="match status" value="1"/>
</dbReference>
<dbReference type="InterPro" id="IPR041698">
    <property type="entry name" value="Methyltransf_25"/>
</dbReference>
<evidence type="ECO:0000313" key="2">
    <source>
        <dbReference type="EMBL" id="OXM47319.1"/>
    </source>
</evidence>
<keyword evidence="2" id="KW-0808">Transferase</keyword>
<gene>
    <name evidence="2" type="ORF">CFP75_24525</name>
</gene>
<feature type="domain" description="Methyltransferase" evidence="1">
    <location>
        <begin position="58"/>
        <end position="156"/>
    </location>
</feature>
<sequence>MRTAHSDVLLASAGERGVLCDFYGEAAADTYRDLVEDGDGTSEAQAFAARVHPVSAPVLELAAGVGRLSFPFLEFGWELTALELSATVVAAFRERLAKEPADVRDRCTVVQADMSAFSLGKTFGTVVISSGSINELDEYDRSRVYAAVREHLDPGGKFLLSLELGKPGEPEPMERRQELTGRSGRRHALHVKVVPSEEIQEITIYPADETADPFVVCTHRRRLVPSDRTVRELVRAGFDVISQTPFASSEAGREDMLLVEAVTPAVR</sequence>
<name>A0A229RLG0_AMYAL</name>
<dbReference type="Gene3D" id="3.40.50.150">
    <property type="entry name" value="Vaccinia Virus protein VP39"/>
    <property type="match status" value="1"/>
</dbReference>
<dbReference type="NCBIfam" id="NF041820">
    <property type="entry name" value="daptide_MTase"/>
    <property type="match status" value="1"/>
</dbReference>
<protein>
    <submittedName>
        <fullName evidence="2">SAM-dependent methyltransferase</fullName>
    </submittedName>
</protein>
<evidence type="ECO:0000259" key="1">
    <source>
        <dbReference type="Pfam" id="PF13649"/>
    </source>
</evidence>
<comment type="caution">
    <text evidence="2">The sequence shown here is derived from an EMBL/GenBank/DDBJ whole genome shotgun (WGS) entry which is preliminary data.</text>
</comment>
<dbReference type="GO" id="GO:0008168">
    <property type="term" value="F:methyltransferase activity"/>
    <property type="evidence" value="ECO:0007669"/>
    <property type="project" value="UniProtKB-KW"/>
</dbReference>